<feature type="domain" description="Peptidase M24" evidence="2">
    <location>
        <begin position="174"/>
        <end position="378"/>
    </location>
</feature>
<evidence type="ECO:0000256" key="1">
    <source>
        <dbReference type="SAM" id="MobiDB-lite"/>
    </source>
</evidence>
<organism evidence="4">
    <name type="scientific">Alsobacter sp. KACC 23698</name>
    <dbReference type="NCBI Taxonomy" id="3149229"/>
    <lineage>
        <taxon>Bacteria</taxon>
        <taxon>Pseudomonadati</taxon>
        <taxon>Pseudomonadota</taxon>
        <taxon>Alphaproteobacteria</taxon>
        <taxon>Hyphomicrobiales</taxon>
        <taxon>Alsobacteraceae</taxon>
        <taxon>Alsobacter</taxon>
    </lineage>
</organism>
<dbReference type="SUPFAM" id="SSF53092">
    <property type="entry name" value="Creatinase/prolidase N-terminal domain"/>
    <property type="match status" value="1"/>
</dbReference>
<dbReference type="InterPro" id="IPR000994">
    <property type="entry name" value="Pept_M24"/>
</dbReference>
<dbReference type="GO" id="GO:0004177">
    <property type="term" value="F:aminopeptidase activity"/>
    <property type="evidence" value="ECO:0007669"/>
    <property type="project" value="UniProtKB-ARBA"/>
</dbReference>
<evidence type="ECO:0000259" key="3">
    <source>
        <dbReference type="Pfam" id="PF01321"/>
    </source>
</evidence>
<dbReference type="Gene3D" id="3.90.230.10">
    <property type="entry name" value="Creatinase/methionine aminopeptidase superfamily"/>
    <property type="match status" value="1"/>
</dbReference>
<gene>
    <name evidence="4" type="ORF">ABEG18_17570</name>
</gene>
<dbReference type="Gene3D" id="3.40.350.10">
    <property type="entry name" value="Creatinase/prolidase N-terminal domain"/>
    <property type="match status" value="1"/>
</dbReference>
<dbReference type="PRINTS" id="PR00599">
    <property type="entry name" value="MAPEPTIDASE"/>
</dbReference>
<evidence type="ECO:0000259" key="2">
    <source>
        <dbReference type="Pfam" id="PF00557"/>
    </source>
</evidence>
<dbReference type="Pfam" id="PF00557">
    <property type="entry name" value="Peptidase_M24"/>
    <property type="match status" value="1"/>
</dbReference>
<sequence>MIQTSPAPDLPFSFAALDDRLEQAGVDILISSSRHNLAYLLGGHRHHFFEAAEAIGVSRYLPLLVYPKGRPDEAAYIAFRNEKDSLQNRALEGRALWPATVRPAASGVADAVALAIDHIRAIGGPGGRIGVETHFLPWLAGQALRDAFPAHGLVDANRPLERLRAVKSDAELDRLREASERVVAAMQAVMRSTRPGTSKRAIERALRREEEARGLLFDYALITLGTSLNRAPSDQVCRDGDIMSLDSGGNLDGYIGDLCRMAVFGEADAELEDLLGEVRTVQDAARKPLAPGVRGGDVFSFAQAALAALPSAASTTFVAHGMGLVSHEAPRLTAQGPISYPADDADLPLEAGMILSIETTLQHPRRGFIKIEDTVAITPDGHVGFGDEGRGWTRAGLEAPPRQAGP</sequence>
<dbReference type="RefSeq" id="WP_406854346.1">
    <property type="nucleotide sequence ID" value="NZ_CP157484.1"/>
</dbReference>
<dbReference type="Pfam" id="PF01321">
    <property type="entry name" value="Creatinase_N"/>
    <property type="match status" value="1"/>
</dbReference>
<dbReference type="InterPro" id="IPR029149">
    <property type="entry name" value="Creatin/AminoP/Spt16_N"/>
</dbReference>
<evidence type="ECO:0000313" key="4">
    <source>
        <dbReference type="EMBL" id="XBO37523.1"/>
    </source>
</evidence>
<dbReference type="GO" id="GO:0008235">
    <property type="term" value="F:metalloexopeptidase activity"/>
    <property type="evidence" value="ECO:0007669"/>
    <property type="project" value="UniProtKB-ARBA"/>
</dbReference>
<feature type="region of interest" description="Disordered" evidence="1">
    <location>
        <begin position="387"/>
        <end position="406"/>
    </location>
</feature>
<dbReference type="PANTHER" id="PTHR46112:SF3">
    <property type="entry name" value="AMINOPEPTIDASE YPDF"/>
    <property type="match status" value="1"/>
</dbReference>
<dbReference type="CDD" id="cd01066">
    <property type="entry name" value="APP_MetAP"/>
    <property type="match status" value="1"/>
</dbReference>
<dbReference type="EMBL" id="CP157484">
    <property type="protein sequence ID" value="XBO37523.1"/>
    <property type="molecule type" value="Genomic_DNA"/>
</dbReference>
<dbReference type="SUPFAM" id="SSF55920">
    <property type="entry name" value="Creatinase/aminopeptidase"/>
    <property type="match status" value="1"/>
</dbReference>
<dbReference type="AlphaFoldDB" id="A0AAU7JB67"/>
<dbReference type="InterPro" id="IPR000587">
    <property type="entry name" value="Creatinase_N"/>
</dbReference>
<dbReference type="InterPro" id="IPR001714">
    <property type="entry name" value="Pept_M24_MAP"/>
</dbReference>
<dbReference type="PANTHER" id="PTHR46112">
    <property type="entry name" value="AMINOPEPTIDASE"/>
    <property type="match status" value="1"/>
</dbReference>
<dbReference type="InterPro" id="IPR036005">
    <property type="entry name" value="Creatinase/aminopeptidase-like"/>
</dbReference>
<proteinExistence type="predicted"/>
<protein>
    <submittedName>
        <fullName evidence="4">Xaa-Pro peptidase family protein</fullName>
    </submittedName>
</protein>
<reference evidence="4" key="1">
    <citation type="submission" date="2024-05" db="EMBL/GenBank/DDBJ databases">
        <authorList>
            <person name="Kim S."/>
            <person name="Heo J."/>
            <person name="Choi H."/>
            <person name="Choi Y."/>
            <person name="Kwon S.-W."/>
            <person name="Kim Y."/>
        </authorList>
    </citation>
    <scope>NUCLEOTIDE SEQUENCE</scope>
    <source>
        <strain evidence="4">KACC 23698</strain>
    </source>
</reference>
<dbReference type="InterPro" id="IPR050659">
    <property type="entry name" value="Peptidase_M24B"/>
</dbReference>
<feature type="domain" description="Creatinase N-terminal" evidence="3">
    <location>
        <begin position="16"/>
        <end position="166"/>
    </location>
</feature>
<name>A0AAU7JB67_9HYPH</name>
<accession>A0AAU7JB67</accession>